<proteinExistence type="predicted"/>
<dbReference type="Gene3D" id="1.20.120.330">
    <property type="entry name" value="Nucleotidyltransferases domain 2"/>
    <property type="match status" value="1"/>
</dbReference>
<comment type="caution">
    <text evidence="1">The sequence shown here is derived from an EMBL/GenBank/DDBJ whole genome shotgun (WGS) entry which is preliminary data.</text>
</comment>
<evidence type="ECO:0000313" key="2">
    <source>
        <dbReference type="Proteomes" id="UP001332939"/>
    </source>
</evidence>
<keyword evidence="2" id="KW-1185">Reference proteome</keyword>
<name>A0ABU6EG25_9GAMM</name>
<evidence type="ECO:0000313" key="1">
    <source>
        <dbReference type="EMBL" id="MEB6856960.1"/>
    </source>
</evidence>
<sequence>MEPTTRLIDRMLSFALLDPRIEAVVLTGSLGRNKKIDSYSDIDIELIGYGATELAKNQHWLSQFGDSLVNLPLECEDPKSKFWPIYLHVLAQGRKMDIMMAEPERIFNMKSEGLSPVYQRGYQILLDKTGLCDGLPEISVITPPVLSKEQACNNAQEFWFEATQVAVAILRHEFWFANYRMNDMREWLIALLEQVALHNAPTQDVWYQGKNLKEWLPKFYSLRSLESTLAMSTPYEAAAALSVMMAFFLDASKQLNHPIDTAIKTQELVSNWLIDNEFLTENEYAQITSSIVCHYSFQCDY</sequence>
<dbReference type="SUPFAM" id="SSF81301">
    <property type="entry name" value="Nucleotidyltransferase"/>
    <property type="match status" value="1"/>
</dbReference>
<dbReference type="EMBL" id="JAMZOO010000001">
    <property type="protein sequence ID" value="MEB6856960.1"/>
    <property type="molecule type" value="Genomic_DNA"/>
</dbReference>
<reference evidence="1 2" key="1">
    <citation type="submission" date="2022-05" db="EMBL/GenBank/DDBJ databases">
        <title>Whole genome sequences of Escherichia coli of fish isolates collected from Assam, India.</title>
        <authorList>
            <person name="Sudha S."/>
            <person name="Muneeb K.H."/>
            <person name="Rakshit O."/>
            <person name="Mendem S.K."/>
            <person name="Raisen C."/>
            <person name="Holmes M.A."/>
            <person name="Shome B.R."/>
            <person name="Sivaraman G.K."/>
        </authorList>
    </citation>
    <scope>NUCLEOTIDE SEQUENCE [LARGE SCALE GENOMIC DNA]</scope>
    <source>
        <strain evidence="1 2">278</strain>
    </source>
</reference>
<protein>
    <submittedName>
        <fullName evidence="1">Aminoglycoside 6-adenylyltransferase</fullName>
    </submittedName>
</protein>
<dbReference type="Gene3D" id="3.30.460.10">
    <property type="entry name" value="Beta Polymerase, domain 2"/>
    <property type="match status" value="1"/>
</dbReference>
<dbReference type="SUPFAM" id="SSF81631">
    <property type="entry name" value="PAP/OAS1 substrate-binding domain"/>
    <property type="match status" value="1"/>
</dbReference>
<organism evidence="1 2">
    <name type="scientific">Proteus cibi</name>
    <dbReference type="NCBI Taxonomy" id="2050966"/>
    <lineage>
        <taxon>Bacteria</taxon>
        <taxon>Pseudomonadati</taxon>
        <taxon>Pseudomonadota</taxon>
        <taxon>Gammaproteobacteria</taxon>
        <taxon>Enterobacterales</taxon>
        <taxon>Morganellaceae</taxon>
        <taxon>Proteus</taxon>
    </lineage>
</organism>
<dbReference type="InterPro" id="IPR007530">
    <property type="entry name" value="Aminoglycoside_adenylylTfrase"/>
</dbReference>
<accession>A0ABU6EG25</accession>
<dbReference type="InterPro" id="IPR043519">
    <property type="entry name" value="NT_sf"/>
</dbReference>
<gene>
    <name evidence="1" type="ORF">NA736_07915</name>
</gene>
<dbReference type="Pfam" id="PF04439">
    <property type="entry name" value="Adenyl_transf"/>
    <property type="match status" value="1"/>
</dbReference>
<dbReference type="RefSeq" id="WP_325930689.1">
    <property type="nucleotide sequence ID" value="NZ_JAMZOO010000001.1"/>
</dbReference>
<dbReference type="Proteomes" id="UP001332939">
    <property type="component" value="Unassembled WGS sequence"/>
</dbReference>